<comment type="caution">
    <text evidence="1">The sequence shown here is derived from an EMBL/GenBank/DDBJ whole genome shotgun (WGS) entry which is preliminary data.</text>
</comment>
<protein>
    <submittedName>
        <fullName evidence="1">Uncharacterized protein</fullName>
    </submittedName>
</protein>
<proteinExistence type="predicted"/>
<name>A0AC61Y5M3_9FLAO</name>
<organism evidence="1 2">
    <name type="scientific">Mesonia oceanica</name>
    <dbReference type="NCBI Taxonomy" id="2687242"/>
    <lineage>
        <taxon>Bacteria</taxon>
        <taxon>Pseudomonadati</taxon>
        <taxon>Bacteroidota</taxon>
        <taxon>Flavobacteriia</taxon>
        <taxon>Flavobacteriales</taxon>
        <taxon>Flavobacteriaceae</taxon>
        <taxon>Mesonia</taxon>
    </lineage>
</organism>
<keyword evidence="2" id="KW-1185">Reference proteome</keyword>
<reference evidence="1" key="1">
    <citation type="submission" date="2019-09" db="EMBL/GenBank/DDBJ databases">
        <authorList>
            <person name="Rodrigo-Torres L."/>
            <person name="Arahal R. D."/>
            <person name="Lucena T."/>
        </authorList>
    </citation>
    <scope>NUCLEOTIDE SEQUENCE</scope>
    <source>
        <strain evidence="1">ISS653</strain>
    </source>
</reference>
<dbReference type="Proteomes" id="UP000356253">
    <property type="component" value="Unassembled WGS sequence"/>
</dbReference>
<gene>
    <name evidence="1" type="ORF">FVB9532_01062</name>
</gene>
<dbReference type="EMBL" id="CABVMM010000003">
    <property type="protein sequence ID" value="VVU99803.1"/>
    <property type="molecule type" value="Genomic_DNA"/>
</dbReference>
<evidence type="ECO:0000313" key="1">
    <source>
        <dbReference type="EMBL" id="VVU99803.1"/>
    </source>
</evidence>
<sequence>MEFTKEVAKKLNNLLEKNYDAEKGYKDAAERIENPTMKDFLQKQAQKRYDFGHEIKAEIKNYGQEPDKGGSAAGTIHRAWMDLKAAVASSSEEQVMEEVQRGEQAAIDEYNEVISETSLPPSVKTILNNQKSQIVEAQQSAKNFEVIS</sequence>
<accession>A0AC61Y5M3</accession>
<evidence type="ECO:0000313" key="2">
    <source>
        <dbReference type="Proteomes" id="UP000356253"/>
    </source>
</evidence>